<dbReference type="Proteomes" id="UP000317371">
    <property type="component" value="Unassembled WGS sequence"/>
</dbReference>
<dbReference type="PANTHER" id="PTHR21666:SF270">
    <property type="entry name" value="MUREIN HYDROLASE ACTIVATOR ENVC"/>
    <property type="match status" value="1"/>
</dbReference>
<evidence type="ECO:0000259" key="2">
    <source>
        <dbReference type="PROSITE" id="PS51782"/>
    </source>
</evidence>
<evidence type="ECO:0000313" key="3">
    <source>
        <dbReference type="EMBL" id="TQE93221.1"/>
    </source>
</evidence>
<dbReference type="Gene3D" id="2.70.70.10">
    <property type="entry name" value="Glucose Permease (Domain IIA)"/>
    <property type="match status" value="1"/>
</dbReference>
<dbReference type="Gene3D" id="3.10.350.10">
    <property type="entry name" value="LysM domain"/>
    <property type="match status" value="2"/>
</dbReference>
<dbReference type="InParanoid" id="A0A540V920"/>
<comment type="caution">
    <text evidence="3">The sequence shown here is derived from an EMBL/GenBank/DDBJ whole genome shotgun (WGS) entry which is preliminary data.</text>
</comment>
<evidence type="ECO:0000256" key="1">
    <source>
        <dbReference type="SAM" id="MobiDB-lite"/>
    </source>
</evidence>
<keyword evidence="4" id="KW-1185">Reference proteome</keyword>
<accession>A0A540V920</accession>
<dbReference type="InterPro" id="IPR018392">
    <property type="entry name" value="LysM"/>
</dbReference>
<dbReference type="OrthoDB" id="9809488at2"/>
<dbReference type="InterPro" id="IPR011055">
    <property type="entry name" value="Dup_hybrid_motif"/>
</dbReference>
<dbReference type="PANTHER" id="PTHR21666">
    <property type="entry name" value="PEPTIDASE-RELATED"/>
    <property type="match status" value="1"/>
</dbReference>
<sequence>MIESVRKIDAFTIVTHGTRRHLHMSSDSNSAYGNDTGHEGSTPERRSSYSRSGQELSSYAYYRAENSPFPPTRQGTALEPTTSFPPPSRPNVSTQAASIQQPGTAEWGGSSSLAHPPLEGLLQKWHEQIRRSFSDQVTPLRLASHFSVLMVAALVLIFSRIEMPSWNISLRTFASGPIGGEVAPDVSHSLVSTLADTGGVTAPTNVLLQRATVPFTVVHEKKREADSYEIQTYVVQPGDTVVGIAEKFGLQPETIQWSNPSIEVNPDIIRPGDTLKILPIDGAIHTVSPGDTLSSLAAKYKISVEDILNYPGNGLTDPNAPLVVGTQLVMPGGTKPYSAPYVVAYEGAVVPGSATKGSGAFVWPTSGSITQRYWGGHAAIDIGSWTGAPVKAADSGYVAVARGGWNAGYGNHVIIDHGNGFVTLYAHLSSIYVRPGENVVRGQQVGAVGNTGNSTGPHLHFEIRYQGVPRNPLSYLP</sequence>
<reference evidence="3 4" key="1">
    <citation type="submission" date="2019-06" db="EMBL/GenBank/DDBJ databases">
        <title>Genome sequence of Litorilinea aerophila BAA-2444.</title>
        <authorList>
            <person name="Maclea K.S."/>
            <person name="Maurais E.G."/>
            <person name="Iannazzi L.C."/>
        </authorList>
    </citation>
    <scope>NUCLEOTIDE SEQUENCE [LARGE SCALE GENOMIC DNA]</scope>
    <source>
        <strain evidence="3 4">ATCC BAA-2444</strain>
    </source>
</reference>
<feature type="compositionally biased region" description="Polar residues" evidence="1">
    <location>
        <begin position="90"/>
        <end position="111"/>
    </location>
</feature>
<feature type="compositionally biased region" description="Polar residues" evidence="1">
    <location>
        <begin position="73"/>
        <end position="82"/>
    </location>
</feature>
<gene>
    <name evidence="3" type="ORF">FKZ61_22290</name>
</gene>
<dbReference type="SUPFAM" id="SSF54106">
    <property type="entry name" value="LysM domain"/>
    <property type="match status" value="2"/>
</dbReference>
<dbReference type="CDD" id="cd00118">
    <property type="entry name" value="LysM"/>
    <property type="match status" value="2"/>
</dbReference>
<dbReference type="CDD" id="cd12797">
    <property type="entry name" value="M23_peptidase"/>
    <property type="match status" value="1"/>
</dbReference>
<dbReference type="GO" id="GO:0004222">
    <property type="term" value="F:metalloendopeptidase activity"/>
    <property type="evidence" value="ECO:0007669"/>
    <property type="project" value="TreeGrafter"/>
</dbReference>
<dbReference type="SMART" id="SM00257">
    <property type="entry name" value="LysM"/>
    <property type="match status" value="2"/>
</dbReference>
<proteinExistence type="predicted"/>
<feature type="domain" description="LysM" evidence="2">
    <location>
        <begin position="283"/>
        <end position="330"/>
    </location>
</feature>
<organism evidence="3 4">
    <name type="scientific">Litorilinea aerophila</name>
    <dbReference type="NCBI Taxonomy" id="1204385"/>
    <lineage>
        <taxon>Bacteria</taxon>
        <taxon>Bacillati</taxon>
        <taxon>Chloroflexota</taxon>
        <taxon>Caldilineae</taxon>
        <taxon>Caldilineales</taxon>
        <taxon>Caldilineaceae</taxon>
        <taxon>Litorilinea</taxon>
    </lineage>
</organism>
<feature type="region of interest" description="Disordered" evidence="1">
    <location>
        <begin position="65"/>
        <end position="111"/>
    </location>
</feature>
<name>A0A540V920_9CHLR</name>
<dbReference type="InterPro" id="IPR036779">
    <property type="entry name" value="LysM_dom_sf"/>
</dbReference>
<feature type="compositionally biased region" description="Basic and acidic residues" evidence="1">
    <location>
        <begin position="36"/>
        <end position="47"/>
    </location>
</feature>
<dbReference type="AlphaFoldDB" id="A0A540V920"/>
<dbReference type="PROSITE" id="PS51782">
    <property type="entry name" value="LYSM"/>
    <property type="match status" value="2"/>
</dbReference>
<dbReference type="SUPFAM" id="SSF51261">
    <property type="entry name" value="Duplicated hybrid motif"/>
    <property type="match status" value="1"/>
</dbReference>
<dbReference type="EMBL" id="VIGC01000045">
    <property type="protein sequence ID" value="TQE93221.1"/>
    <property type="molecule type" value="Genomic_DNA"/>
</dbReference>
<feature type="region of interest" description="Disordered" evidence="1">
    <location>
        <begin position="20"/>
        <end position="51"/>
    </location>
</feature>
<dbReference type="Pfam" id="PF01476">
    <property type="entry name" value="LysM"/>
    <property type="match status" value="2"/>
</dbReference>
<dbReference type="Pfam" id="PF01551">
    <property type="entry name" value="Peptidase_M23"/>
    <property type="match status" value="1"/>
</dbReference>
<feature type="domain" description="LysM" evidence="2">
    <location>
        <begin position="231"/>
        <end position="277"/>
    </location>
</feature>
<dbReference type="InterPro" id="IPR016047">
    <property type="entry name" value="M23ase_b-sheet_dom"/>
</dbReference>
<protein>
    <submittedName>
        <fullName evidence="3">Peptidoglycan DD-metalloendopeptidase family protein</fullName>
    </submittedName>
</protein>
<dbReference type="InterPro" id="IPR050570">
    <property type="entry name" value="Cell_wall_metabolism_enzyme"/>
</dbReference>
<evidence type="ECO:0000313" key="4">
    <source>
        <dbReference type="Proteomes" id="UP000317371"/>
    </source>
</evidence>